<keyword evidence="6" id="KW-1185">Reference proteome</keyword>
<reference evidence="5" key="1">
    <citation type="submission" date="2019-06" db="EMBL/GenBank/DDBJ databases">
        <authorList>
            <consortium name="Wellcome Sanger Institute Data Sharing"/>
        </authorList>
    </citation>
    <scope>NUCLEOTIDE SEQUENCE [LARGE SCALE GENOMIC DNA]</scope>
</reference>
<gene>
    <name evidence="5" type="primary">dnttip2</name>
</gene>
<feature type="compositionally biased region" description="Basic and acidic residues" evidence="3">
    <location>
        <begin position="125"/>
        <end position="134"/>
    </location>
</feature>
<feature type="compositionally biased region" description="Low complexity" evidence="3">
    <location>
        <begin position="315"/>
        <end position="326"/>
    </location>
</feature>
<feature type="domain" description="Fcf2 pre-rRNA processing C-terminal" evidence="4">
    <location>
        <begin position="584"/>
        <end position="676"/>
    </location>
</feature>
<feature type="compositionally biased region" description="Polar residues" evidence="3">
    <location>
        <begin position="104"/>
        <end position="119"/>
    </location>
</feature>
<feature type="region of interest" description="Disordered" evidence="3">
    <location>
        <begin position="398"/>
        <end position="433"/>
    </location>
</feature>
<accession>A0A672IH79</accession>
<dbReference type="InParanoid" id="A0A672IH79"/>
<feature type="region of interest" description="Disordered" evidence="3">
    <location>
        <begin position="288"/>
        <end position="365"/>
    </location>
</feature>
<dbReference type="CTD" id="30836"/>
<evidence type="ECO:0000313" key="5">
    <source>
        <dbReference type="Ensembl" id="ENSSFAP00005041101.1"/>
    </source>
</evidence>
<dbReference type="InterPro" id="IPR014810">
    <property type="entry name" value="Fcf2_C"/>
</dbReference>
<evidence type="ECO:0000259" key="4">
    <source>
        <dbReference type="Pfam" id="PF08698"/>
    </source>
</evidence>
<feature type="region of interest" description="Disordered" evidence="3">
    <location>
        <begin position="86"/>
        <end position="153"/>
    </location>
</feature>
<dbReference type="GO" id="GO:0006396">
    <property type="term" value="P:RNA processing"/>
    <property type="evidence" value="ECO:0007669"/>
    <property type="project" value="TreeGrafter"/>
</dbReference>
<feature type="compositionally biased region" description="Basic and acidic residues" evidence="3">
    <location>
        <begin position="303"/>
        <end position="313"/>
    </location>
</feature>
<evidence type="ECO:0000256" key="1">
    <source>
        <dbReference type="ARBA" id="ARBA00004604"/>
    </source>
</evidence>
<feature type="compositionally biased region" description="Acidic residues" evidence="3">
    <location>
        <begin position="408"/>
        <end position="426"/>
    </location>
</feature>
<feature type="compositionally biased region" description="Basic and acidic residues" evidence="3">
    <location>
        <begin position="329"/>
        <end position="346"/>
    </location>
</feature>
<dbReference type="GO" id="GO:0003723">
    <property type="term" value="F:RNA binding"/>
    <property type="evidence" value="ECO:0007669"/>
    <property type="project" value="TreeGrafter"/>
</dbReference>
<keyword evidence="2" id="KW-0539">Nucleus</keyword>
<organism evidence="5 6">
    <name type="scientific">Salarias fasciatus</name>
    <name type="common">Jewelled blenny</name>
    <name type="synonym">Blennius fasciatus</name>
    <dbReference type="NCBI Taxonomy" id="181472"/>
    <lineage>
        <taxon>Eukaryota</taxon>
        <taxon>Metazoa</taxon>
        <taxon>Chordata</taxon>
        <taxon>Craniata</taxon>
        <taxon>Vertebrata</taxon>
        <taxon>Euteleostomi</taxon>
        <taxon>Actinopterygii</taxon>
        <taxon>Neopterygii</taxon>
        <taxon>Teleostei</taxon>
        <taxon>Neoteleostei</taxon>
        <taxon>Acanthomorphata</taxon>
        <taxon>Ovalentaria</taxon>
        <taxon>Blenniimorphae</taxon>
        <taxon>Blenniiformes</taxon>
        <taxon>Blennioidei</taxon>
        <taxon>Blenniidae</taxon>
        <taxon>Salariinae</taxon>
        <taxon>Salarias</taxon>
    </lineage>
</organism>
<dbReference type="Proteomes" id="UP000472267">
    <property type="component" value="Chromosome 23"/>
</dbReference>
<feature type="region of interest" description="Disordered" evidence="3">
    <location>
        <begin position="176"/>
        <end position="199"/>
    </location>
</feature>
<dbReference type="GO" id="GO:0005730">
    <property type="term" value="C:nucleolus"/>
    <property type="evidence" value="ECO:0007669"/>
    <property type="project" value="UniProtKB-SubCell"/>
</dbReference>
<evidence type="ECO:0000313" key="6">
    <source>
        <dbReference type="Proteomes" id="UP000472267"/>
    </source>
</evidence>
<dbReference type="AlphaFoldDB" id="A0A672IH79"/>
<dbReference type="Ensembl" id="ENSSFAT00005042611.1">
    <property type="protein sequence ID" value="ENSSFAP00005041101.1"/>
    <property type="gene ID" value="ENSSFAG00005020462.1"/>
</dbReference>
<sequence length="694" mass="77129">MVRTTRAVMVRTRSSARLRSSEETVLTKAPAVLVTSHQITPEGPAQAEDATHHTLIQSCDSEEAPSSVSSNKKCFTPACPVVQIEGDSSSSTVSRGTRRHNARTKTVASSSTPSIYQRVTRSRSRTQEKNKMESSGENSSLPEKLEDCHRSTRSRKKLFDPIDELAEELTDSSLCATQGGGTPCSSRTGSGYSSCGPPSTSSSIRSITVVYKEDAVEPLKEDEARNCSSTDCTLSQMSEGEVIDVTLSDPDKKCKENLTSEDYSHLTSAASDDPACLKEAPNELAILREDQQVEPPAEYEGNDTSKMKREEVHCSSAPSQPSQSVSTTIHEKPSEMTVDMDEKLQDVDVTDVEAHTSQSIRPLHEAADVQIKPSVAITTFTGDSQKVVEDDAAESLAKKRKTISLLDSSDEDEESDEEDKEQLEVSEAERAKSTKISAACIDGLFVIDTRPGNDVDDQYYKEGREGEEAGASKEVAEEEFVDEEEEDEDEKALTLFSRRDSDVKHLSSSIDPGIKVKDFGGLRITFDGGSSKSSHTSQKQKEKKIYDDVMKKSVIGPDFEKTDAVSPYRESKKALRLKRKEEREKTTGEAWFNMKSPELTQELKGDLQVLKMRGALDPKRFYKKNDMDRFPKFVQLATVEDDAIHHHSRVPKKYRKSTMVEELLADADFRQSNKKKYQHILSERAVSCRKKKNR</sequence>
<proteinExistence type="predicted"/>
<name>A0A672IH79_SALFA</name>
<dbReference type="Pfam" id="PF08698">
    <property type="entry name" value="Fcf2"/>
    <property type="match status" value="1"/>
</dbReference>
<evidence type="ECO:0000256" key="3">
    <source>
        <dbReference type="SAM" id="MobiDB-lite"/>
    </source>
</evidence>
<comment type="subcellular location">
    <subcellularLocation>
        <location evidence="1">Nucleus</location>
        <location evidence="1">Nucleolus</location>
    </subcellularLocation>
</comment>
<reference evidence="5" key="3">
    <citation type="submission" date="2025-09" db="UniProtKB">
        <authorList>
            <consortium name="Ensembl"/>
        </authorList>
    </citation>
    <scope>IDENTIFICATION</scope>
</reference>
<dbReference type="PANTHER" id="PTHR21686">
    <property type="entry name" value="DEOXYNUCLEOTIDYLTRANSFERASE TERMINAL-INTERACTING PROTEIN 2"/>
    <property type="match status" value="1"/>
</dbReference>
<reference evidence="5" key="2">
    <citation type="submission" date="2025-08" db="UniProtKB">
        <authorList>
            <consortium name="Ensembl"/>
        </authorList>
    </citation>
    <scope>IDENTIFICATION</scope>
</reference>
<feature type="region of interest" description="Disordered" evidence="3">
    <location>
        <begin position="448"/>
        <end position="489"/>
    </location>
</feature>
<feature type="compositionally biased region" description="Basic and acidic residues" evidence="3">
    <location>
        <begin position="458"/>
        <end position="475"/>
    </location>
</feature>
<dbReference type="RefSeq" id="XP_029939509.1">
    <property type="nucleotide sequence ID" value="XM_030083649.1"/>
</dbReference>
<dbReference type="PANTHER" id="PTHR21686:SF12">
    <property type="entry name" value="DEOXYNUCLEOTIDYLTRANSFERASE TERMINAL-INTERACTING PROTEIN 2"/>
    <property type="match status" value="1"/>
</dbReference>
<feature type="compositionally biased region" description="Low complexity" evidence="3">
    <location>
        <begin position="190"/>
        <end position="199"/>
    </location>
</feature>
<feature type="compositionally biased region" description="Acidic residues" evidence="3">
    <location>
        <begin position="476"/>
        <end position="489"/>
    </location>
</feature>
<dbReference type="GeneID" id="115382004"/>
<protein>
    <recommendedName>
        <fullName evidence="4">Fcf2 pre-rRNA processing C-terminal domain-containing protein</fullName>
    </recommendedName>
</protein>
<dbReference type="InterPro" id="IPR039883">
    <property type="entry name" value="Fcf2/DNTTIP2"/>
</dbReference>
<evidence type="ECO:0000256" key="2">
    <source>
        <dbReference type="ARBA" id="ARBA00023242"/>
    </source>
</evidence>
<dbReference type="OrthoDB" id="427886at2759"/>